<reference evidence="3" key="1">
    <citation type="journal article" date="2016" name="Nat. Genet.">
        <title>A high-quality carrot genome assembly provides new insights into carotenoid accumulation and asterid genome evolution.</title>
        <authorList>
            <person name="Iorizzo M."/>
            <person name="Ellison S."/>
            <person name="Senalik D."/>
            <person name="Zeng P."/>
            <person name="Satapoomin P."/>
            <person name="Huang J."/>
            <person name="Bowman M."/>
            <person name="Iovene M."/>
            <person name="Sanseverino W."/>
            <person name="Cavagnaro P."/>
            <person name="Yildiz M."/>
            <person name="Macko-Podgorni A."/>
            <person name="Moranska E."/>
            <person name="Grzebelus E."/>
            <person name="Grzebelus D."/>
            <person name="Ashrafi H."/>
            <person name="Zheng Z."/>
            <person name="Cheng S."/>
            <person name="Spooner D."/>
            <person name="Van Deynze A."/>
            <person name="Simon P."/>
        </authorList>
    </citation>
    <scope>NUCLEOTIDE SEQUENCE [LARGE SCALE GENOMIC DNA]</scope>
    <source>
        <tissue evidence="3">Leaf</tissue>
    </source>
</reference>
<comment type="caution">
    <text evidence="3">The sequence shown here is derived from an EMBL/GenBank/DDBJ whole genome shotgun (WGS) entry which is preliminary data.</text>
</comment>
<feature type="coiled-coil region" evidence="1">
    <location>
        <begin position="116"/>
        <end position="180"/>
    </location>
</feature>
<dbReference type="Gene3D" id="1.10.287.110">
    <property type="entry name" value="DnaJ domain"/>
    <property type="match status" value="1"/>
</dbReference>
<evidence type="ECO:0000313" key="3">
    <source>
        <dbReference type="EMBL" id="KZM82408.1"/>
    </source>
</evidence>
<dbReference type="InterPro" id="IPR018253">
    <property type="entry name" value="DnaJ_domain_CS"/>
</dbReference>
<dbReference type="PANTHER" id="PTHR45098:SF1">
    <property type="entry name" value="DNAJ DOMAIN CONTAINING PROTEIN, EXPRESSED"/>
    <property type="match status" value="1"/>
</dbReference>
<dbReference type="PRINTS" id="PR00625">
    <property type="entry name" value="JDOMAIN"/>
</dbReference>
<dbReference type="AlphaFoldDB" id="A0A175YGW6"/>
<dbReference type="SUPFAM" id="SSF46565">
    <property type="entry name" value="Chaperone J-domain"/>
    <property type="match status" value="1"/>
</dbReference>
<dbReference type="Pfam" id="PF00226">
    <property type="entry name" value="DnaJ"/>
    <property type="match status" value="1"/>
</dbReference>
<sequence length="274" mass="32884">MEIDHYAVLGLPSGVQGAKLSHKDIVKAYKLKALKLHPDKRRDDPNAHKKFQKLQSSYDVLKDQNTRQVYDDRLRVECERGLRDLMRKKMMADLRKKDLAEKQAREEEERRRWKMMEEVRRRQELLEKKARREEKRKRRKMMEEMRMRRELEEERRRLEMQEYLERKKLAEKQARDEIARFVKDGQIGLDREKVVKVSWDRIGEQYSVPGLRELFQQFSEVRYVLIRSCDINQRSAFIVMASKDAVFAATRSVVGYIDNPLLVLPVLRGSKHLV</sequence>
<dbReference type="InterPro" id="IPR036869">
    <property type="entry name" value="J_dom_sf"/>
</dbReference>
<evidence type="ECO:0000259" key="2">
    <source>
        <dbReference type="PROSITE" id="PS50076"/>
    </source>
</evidence>
<dbReference type="CDD" id="cd06257">
    <property type="entry name" value="DnaJ"/>
    <property type="match status" value="1"/>
</dbReference>
<dbReference type="KEGG" id="dcr:108200877"/>
<dbReference type="EMBL" id="LNRQ01000009">
    <property type="protein sequence ID" value="KZM82408.1"/>
    <property type="molecule type" value="Genomic_DNA"/>
</dbReference>
<dbReference type="InterPro" id="IPR012677">
    <property type="entry name" value="Nucleotide-bd_a/b_plait_sf"/>
</dbReference>
<proteinExistence type="predicted"/>
<gene>
    <name evidence="3" type="ORF">DCAR_029977</name>
</gene>
<dbReference type="PROSITE" id="PS50076">
    <property type="entry name" value="DNAJ_2"/>
    <property type="match status" value="1"/>
</dbReference>
<dbReference type="Gene3D" id="3.30.70.330">
    <property type="match status" value="1"/>
</dbReference>
<dbReference type="PROSITE" id="PS00636">
    <property type="entry name" value="DNAJ_1"/>
    <property type="match status" value="1"/>
</dbReference>
<protein>
    <recommendedName>
        <fullName evidence="2">J domain-containing protein</fullName>
    </recommendedName>
</protein>
<keyword evidence="1" id="KW-0175">Coiled coil</keyword>
<dbReference type="PANTHER" id="PTHR45098">
    <property type="entry name" value="DNAJ DOMAIN CONTAINING PROTEIN, EXPRESSED"/>
    <property type="match status" value="1"/>
</dbReference>
<dbReference type="Gramene" id="KZM82408">
    <property type="protein sequence ID" value="KZM82408"/>
    <property type="gene ID" value="DCAR_029977"/>
</dbReference>
<feature type="domain" description="J" evidence="2">
    <location>
        <begin position="4"/>
        <end position="74"/>
    </location>
</feature>
<organism evidence="3">
    <name type="scientific">Daucus carota subsp. sativus</name>
    <name type="common">Carrot</name>
    <dbReference type="NCBI Taxonomy" id="79200"/>
    <lineage>
        <taxon>Eukaryota</taxon>
        <taxon>Viridiplantae</taxon>
        <taxon>Streptophyta</taxon>
        <taxon>Embryophyta</taxon>
        <taxon>Tracheophyta</taxon>
        <taxon>Spermatophyta</taxon>
        <taxon>Magnoliopsida</taxon>
        <taxon>eudicotyledons</taxon>
        <taxon>Gunneridae</taxon>
        <taxon>Pentapetalae</taxon>
        <taxon>asterids</taxon>
        <taxon>campanulids</taxon>
        <taxon>Apiales</taxon>
        <taxon>Apiaceae</taxon>
        <taxon>Apioideae</taxon>
        <taxon>Scandiceae</taxon>
        <taxon>Daucinae</taxon>
        <taxon>Daucus</taxon>
        <taxon>Daucus sect. Daucus</taxon>
    </lineage>
</organism>
<dbReference type="SMART" id="SM00271">
    <property type="entry name" value="DnaJ"/>
    <property type="match status" value="1"/>
</dbReference>
<dbReference type="OMA" id="VDHYSAL"/>
<dbReference type="STRING" id="79200.A0A175YGW6"/>
<accession>A0A175YGW6</accession>
<name>A0A175YGW6_DAUCS</name>
<evidence type="ECO:0000256" key="1">
    <source>
        <dbReference type="SAM" id="Coils"/>
    </source>
</evidence>
<dbReference type="OrthoDB" id="10250354at2759"/>
<dbReference type="InterPro" id="IPR001623">
    <property type="entry name" value="DnaJ_domain"/>
</dbReference>